<organism evidence="3 4">
    <name type="scientific">Staurois parvus</name>
    <dbReference type="NCBI Taxonomy" id="386267"/>
    <lineage>
        <taxon>Eukaryota</taxon>
        <taxon>Metazoa</taxon>
        <taxon>Chordata</taxon>
        <taxon>Craniata</taxon>
        <taxon>Vertebrata</taxon>
        <taxon>Euteleostomi</taxon>
        <taxon>Amphibia</taxon>
        <taxon>Batrachia</taxon>
        <taxon>Anura</taxon>
        <taxon>Neobatrachia</taxon>
        <taxon>Ranoidea</taxon>
        <taxon>Ranidae</taxon>
        <taxon>Staurois</taxon>
    </lineage>
</organism>
<protein>
    <recommendedName>
        <fullName evidence="2">Carboxylesterase type B domain-containing protein</fullName>
    </recommendedName>
</protein>
<accession>A0ABN9GDZ6</accession>
<evidence type="ECO:0000313" key="3">
    <source>
        <dbReference type="EMBL" id="CAI9607037.1"/>
    </source>
</evidence>
<comment type="caution">
    <text evidence="3">The sequence shown here is derived from an EMBL/GenBank/DDBJ whole genome shotgun (WGS) entry which is preliminary data.</text>
</comment>
<evidence type="ECO:0000313" key="4">
    <source>
        <dbReference type="Proteomes" id="UP001162483"/>
    </source>
</evidence>
<reference evidence="3" key="1">
    <citation type="submission" date="2023-05" db="EMBL/GenBank/DDBJ databases">
        <authorList>
            <person name="Stuckert A."/>
        </authorList>
    </citation>
    <scope>NUCLEOTIDE SEQUENCE</scope>
</reference>
<dbReference type="Proteomes" id="UP001162483">
    <property type="component" value="Unassembled WGS sequence"/>
</dbReference>
<feature type="domain" description="Carboxylesterase type B" evidence="2">
    <location>
        <begin position="12"/>
        <end position="252"/>
    </location>
</feature>
<evidence type="ECO:0000259" key="2">
    <source>
        <dbReference type="Pfam" id="PF00135"/>
    </source>
</evidence>
<dbReference type="Gene3D" id="3.40.50.1820">
    <property type="entry name" value="alpha/beta hydrolase"/>
    <property type="match status" value="1"/>
</dbReference>
<dbReference type="SUPFAM" id="SSF53474">
    <property type="entry name" value="alpha/beta-Hydrolases"/>
    <property type="match status" value="1"/>
</dbReference>
<dbReference type="InterPro" id="IPR029058">
    <property type="entry name" value="AB_hydrolase_fold"/>
</dbReference>
<name>A0ABN9GDZ6_9NEOB</name>
<dbReference type="PANTHER" id="PTHR11559">
    <property type="entry name" value="CARBOXYLESTERASE"/>
    <property type="match status" value="1"/>
</dbReference>
<proteinExistence type="inferred from homology"/>
<dbReference type="InterPro" id="IPR050309">
    <property type="entry name" value="Type-B_Carboxylest/Lipase"/>
</dbReference>
<keyword evidence="4" id="KW-1185">Reference proteome</keyword>
<sequence length="256" mass="29360">MTEAEKDNLVFLKKTGCKDAKCLRQLTITKILQSIPWKEYPAWAAEDLFDLPQKGIFIGPMPVVDGYVVPFPPLDVWKKKKKEGYSDVPFVIGTTLQETELAPVFENISKWTEEDYHWFVKSRLKTFGGSLADEALNLYPVSEFCIQPERCVEKTYMTMVSDVRVSCPSNELAKQAAAALSSPVYRYQVIYTPSRPVRLNNLFSYESWFSFHMLDTLGFFGTLDYSLGKTTKADHEFQKLIRKYFIHFAKEGPNAS</sequence>
<dbReference type="Pfam" id="PF00135">
    <property type="entry name" value="COesterase"/>
    <property type="match status" value="1"/>
</dbReference>
<dbReference type="InterPro" id="IPR002018">
    <property type="entry name" value="CarbesteraseB"/>
</dbReference>
<gene>
    <name evidence="3" type="ORF">SPARVUS_LOCUS13869639</name>
</gene>
<comment type="similarity">
    <text evidence="1">Belongs to the type-B carboxylesterase/lipase family.</text>
</comment>
<dbReference type="EMBL" id="CATNWA010018383">
    <property type="protein sequence ID" value="CAI9607037.1"/>
    <property type="molecule type" value="Genomic_DNA"/>
</dbReference>
<evidence type="ECO:0000256" key="1">
    <source>
        <dbReference type="ARBA" id="ARBA00005964"/>
    </source>
</evidence>